<proteinExistence type="inferred from homology"/>
<keyword evidence="3" id="KW-0645">Protease</keyword>
<evidence type="ECO:0000256" key="7">
    <source>
        <dbReference type="ARBA" id="ARBA00023049"/>
    </source>
</evidence>
<dbReference type="AlphaFoldDB" id="A0A0N5BKG7"/>
<evidence type="ECO:0000259" key="8">
    <source>
        <dbReference type="Pfam" id="PF01431"/>
    </source>
</evidence>
<name>A0A0N5BKG7_STREA</name>
<feature type="domain" description="Peptidase M13 C-terminal" evidence="8">
    <location>
        <begin position="496"/>
        <end position="703"/>
    </location>
</feature>
<evidence type="ECO:0000256" key="5">
    <source>
        <dbReference type="ARBA" id="ARBA00022801"/>
    </source>
</evidence>
<dbReference type="InterPro" id="IPR024079">
    <property type="entry name" value="MetalloPept_cat_dom_sf"/>
</dbReference>
<dbReference type="PANTHER" id="PTHR11733:SF241">
    <property type="entry name" value="GH26575P-RELATED"/>
    <property type="match status" value="1"/>
</dbReference>
<evidence type="ECO:0000259" key="9">
    <source>
        <dbReference type="Pfam" id="PF05649"/>
    </source>
</evidence>
<evidence type="ECO:0000313" key="10">
    <source>
        <dbReference type="Proteomes" id="UP000046392"/>
    </source>
</evidence>
<evidence type="ECO:0000256" key="4">
    <source>
        <dbReference type="ARBA" id="ARBA00022723"/>
    </source>
</evidence>
<dbReference type="Gene3D" id="1.10.1380.10">
    <property type="entry name" value="Neutral endopeptidase , domain2"/>
    <property type="match status" value="1"/>
</dbReference>
<evidence type="ECO:0000256" key="1">
    <source>
        <dbReference type="ARBA" id="ARBA00001947"/>
    </source>
</evidence>
<keyword evidence="7" id="KW-0482">Metalloprotease</keyword>
<keyword evidence="10" id="KW-1185">Reference proteome</keyword>
<dbReference type="Pfam" id="PF01431">
    <property type="entry name" value="Peptidase_M13"/>
    <property type="match status" value="1"/>
</dbReference>
<dbReference type="InterPro" id="IPR000718">
    <property type="entry name" value="Peptidase_M13"/>
</dbReference>
<dbReference type="Proteomes" id="UP000046392">
    <property type="component" value="Unplaced"/>
</dbReference>
<dbReference type="GO" id="GO:0046872">
    <property type="term" value="F:metal ion binding"/>
    <property type="evidence" value="ECO:0007669"/>
    <property type="project" value="UniProtKB-KW"/>
</dbReference>
<comment type="similarity">
    <text evidence="2">Belongs to the peptidase M13 family.</text>
</comment>
<dbReference type="PANTHER" id="PTHR11733">
    <property type="entry name" value="ZINC METALLOPROTEASE FAMILY M13 NEPRILYSIN-RELATED"/>
    <property type="match status" value="1"/>
</dbReference>
<comment type="cofactor">
    <cofactor evidence="1">
        <name>Zn(2+)</name>
        <dbReference type="ChEBI" id="CHEBI:29105"/>
    </cofactor>
</comment>
<dbReference type="InterPro" id="IPR042089">
    <property type="entry name" value="Peptidase_M13_dom_2"/>
</dbReference>
<dbReference type="InterPro" id="IPR018497">
    <property type="entry name" value="Peptidase_M13_C"/>
</dbReference>
<organism evidence="10 11">
    <name type="scientific">Strongyloides papillosus</name>
    <name type="common">Intestinal threadworm</name>
    <dbReference type="NCBI Taxonomy" id="174720"/>
    <lineage>
        <taxon>Eukaryota</taxon>
        <taxon>Metazoa</taxon>
        <taxon>Ecdysozoa</taxon>
        <taxon>Nematoda</taxon>
        <taxon>Chromadorea</taxon>
        <taxon>Rhabditida</taxon>
        <taxon>Tylenchina</taxon>
        <taxon>Panagrolaimomorpha</taxon>
        <taxon>Strongyloidoidea</taxon>
        <taxon>Strongyloididae</taxon>
        <taxon>Strongyloides</taxon>
    </lineage>
</organism>
<dbReference type="Gene3D" id="3.40.390.10">
    <property type="entry name" value="Collagenase (Catalytic Domain)"/>
    <property type="match status" value="1"/>
</dbReference>
<evidence type="ECO:0000256" key="2">
    <source>
        <dbReference type="ARBA" id="ARBA00007357"/>
    </source>
</evidence>
<dbReference type="GO" id="GO:0004222">
    <property type="term" value="F:metalloendopeptidase activity"/>
    <property type="evidence" value="ECO:0007669"/>
    <property type="project" value="InterPro"/>
</dbReference>
<evidence type="ECO:0000256" key="3">
    <source>
        <dbReference type="ARBA" id="ARBA00022670"/>
    </source>
</evidence>
<keyword evidence="6" id="KW-0862">Zinc</keyword>
<dbReference type="GO" id="GO:0016485">
    <property type="term" value="P:protein processing"/>
    <property type="evidence" value="ECO:0007669"/>
    <property type="project" value="TreeGrafter"/>
</dbReference>
<accession>A0A0N5BKG7</accession>
<feature type="domain" description="Peptidase M13 N-terminal" evidence="9">
    <location>
        <begin position="46"/>
        <end position="433"/>
    </location>
</feature>
<dbReference type="PROSITE" id="PS51885">
    <property type="entry name" value="NEPRILYSIN"/>
    <property type="match status" value="1"/>
</dbReference>
<dbReference type="SUPFAM" id="SSF55486">
    <property type="entry name" value="Metalloproteases ('zincins'), catalytic domain"/>
    <property type="match status" value="1"/>
</dbReference>
<dbReference type="GO" id="GO:0005886">
    <property type="term" value="C:plasma membrane"/>
    <property type="evidence" value="ECO:0007669"/>
    <property type="project" value="TreeGrafter"/>
</dbReference>
<dbReference type="WBParaSite" id="SPAL_0000642400.1">
    <property type="protein sequence ID" value="SPAL_0000642400.1"/>
    <property type="gene ID" value="SPAL_0000642400"/>
</dbReference>
<dbReference type="Pfam" id="PF05649">
    <property type="entry name" value="Peptidase_M13_N"/>
    <property type="match status" value="1"/>
</dbReference>
<keyword evidence="5" id="KW-0378">Hydrolase</keyword>
<dbReference type="CDD" id="cd08662">
    <property type="entry name" value="M13"/>
    <property type="match status" value="1"/>
</dbReference>
<protein>
    <submittedName>
        <fullName evidence="11">Zincin</fullName>
    </submittedName>
</protein>
<evidence type="ECO:0000256" key="6">
    <source>
        <dbReference type="ARBA" id="ARBA00022833"/>
    </source>
</evidence>
<evidence type="ECO:0000313" key="11">
    <source>
        <dbReference type="WBParaSite" id="SPAL_0000642400.1"/>
    </source>
</evidence>
<keyword evidence="4" id="KW-0479">Metal-binding</keyword>
<sequence length="704" mass="83301">MNVFDNIYETLDKVDDKMVDKRDCSYEGQLNPNYSLNSSISRNINPCSDFYNFVCGGWYHCQDEIPKHIRYISRYIEAYTIAENRFKDIVDSFKDSYNIVEKSIYNYFDNCVNYYQNDQNGTKYVLNIIKKNEYKKLSSLEDLMISRHYQPIFYKISPGYIFGNSSMYQLAITINDPDERYDCYCSGMDKNSIKKYKKYFKGILKLIMNEDPDFFESSDKKSEINERIKVLQSYSKFLRDTNSGYFFNQTNAPDYNPITVKELNSIIPSINWTKYFLNTFPNKISNFEDVPNMKVFVYGKDMLSKMENYLTGLSDESYRYLIDWIILFNNYDKLDTDFQDLTNKYFPYLERKYTNGDIIDMCYTKVLSKFHEFMDYSYLKMYLKDNEKKDVENIVKNLLSTMGDMINDADWISSKTKKAISKKLNNMEVVAGYDDKTNYLLKIYDDLSEMEPLFDSDNYLEMTEKISKWQYDQEFVNYLTQNTTDIVRLAVYSSIYYSDKENKLTIPGIYLQKDYYSINNSVPLNYGGIGFLTTFELFDRINDCSKNYIDFDDSSKFCDKNTKKNYSKIKKCIDEAHRKFSNHEDYENFKYSLLDDEVVNKDAGLKVAYKAMKKAFNSYDSEDKRNNNGLDDFNEDQLFFINYAFNYCERDKDCVFSGTSNCNFASEWKKSIVNSPLKNNEDFKEAFNCKAGDTMVNEDVCKIF</sequence>
<reference evidence="11" key="1">
    <citation type="submission" date="2017-02" db="UniProtKB">
        <authorList>
            <consortium name="WormBaseParasite"/>
        </authorList>
    </citation>
    <scope>IDENTIFICATION</scope>
</reference>
<dbReference type="InterPro" id="IPR008753">
    <property type="entry name" value="Peptidase_M13_N"/>
</dbReference>